<keyword evidence="1" id="KW-0472">Membrane</keyword>
<organism evidence="2 3">
    <name type="scientific">Dichanthelium oligosanthes</name>
    <dbReference type="NCBI Taxonomy" id="888268"/>
    <lineage>
        <taxon>Eukaryota</taxon>
        <taxon>Viridiplantae</taxon>
        <taxon>Streptophyta</taxon>
        <taxon>Embryophyta</taxon>
        <taxon>Tracheophyta</taxon>
        <taxon>Spermatophyta</taxon>
        <taxon>Magnoliopsida</taxon>
        <taxon>Liliopsida</taxon>
        <taxon>Poales</taxon>
        <taxon>Poaceae</taxon>
        <taxon>PACMAD clade</taxon>
        <taxon>Panicoideae</taxon>
        <taxon>Panicodae</taxon>
        <taxon>Paniceae</taxon>
        <taxon>Dichantheliinae</taxon>
        <taxon>Dichanthelium</taxon>
    </lineage>
</organism>
<comment type="caution">
    <text evidence="2">The sequence shown here is derived from an EMBL/GenBank/DDBJ whole genome shotgun (WGS) entry which is preliminary data.</text>
</comment>
<evidence type="ECO:0000313" key="2">
    <source>
        <dbReference type="EMBL" id="OEL22216.1"/>
    </source>
</evidence>
<proteinExistence type="predicted"/>
<accession>A0A1E5VAN8</accession>
<gene>
    <name evidence="2" type="ORF">BAE44_0016766</name>
</gene>
<sequence>MQMYLVDSSGTRGSQPFAWSYASFVSCCRPRRQCSRRGRARVGFRVIGGNDVVPKGRYRSYDDDDQCTSPSSSWSWVVLLRIIIKVVWVRGSLFVVGAMTVPLALYLQNLSCSWPRMILKAIGDVLAAVYVLLNPSKSVVMGGNDPAGHHGHGSPSCLCNYDCSRNHRLGKLF</sequence>
<reference evidence="2 3" key="1">
    <citation type="submission" date="2016-09" db="EMBL/GenBank/DDBJ databases">
        <title>The draft genome of Dichanthelium oligosanthes: A C3 panicoid grass species.</title>
        <authorList>
            <person name="Studer A.J."/>
            <person name="Schnable J.C."/>
            <person name="Brutnell T.P."/>
        </authorList>
    </citation>
    <scope>NUCLEOTIDE SEQUENCE [LARGE SCALE GENOMIC DNA]</scope>
    <source>
        <strain evidence="3">cv. Kellogg 1175</strain>
        <tissue evidence="2">Leaf</tissue>
    </source>
</reference>
<feature type="transmembrane region" description="Helical" evidence="1">
    <location>
        <begin position="87"/>
        <end position="107"/>
    </location>
</feature>
<keyword evidence="3" id="KW-1185">Reference proteome</keyword>
<evidence type="ECO:0000256" key="1">
    <source>
        <dbReference type="SAM" id="Phobius"/>
    </source>
</evidence>
<name>A0A1E5VAN8_9POAL</name>
<dbReference type="AlphaFoldDB" id="A0A1E5VAN8"/>
<dbReference type="Proteomes" id="UP000095767">
    <property type="component" value="Unassembled WGS sequence"/>
</dbReference>
<protein>
    <submittedName>
        <fullName evidence="2">Uncharacterized protein</fullName>
    </submittedName>
</protein>
<keyword evidence="1" id="KW-1133">Transmembrane helix</keyword>
<evidence type="ECO:0000313" key="3">
    <source>
        <dbReference type="Proteomes" id="UP000095767"/>
    </source>
</evidence>
<dbReference type="EMBL" id="LWDX02045989">
    <property type="protein sequence ID" value="OEL22216.1"/>
    <property type="molecule type" value="Genomic_DNA"/>
</dbReference>
<keyword evidence="1" id="KW-0812">Transmembrane</keyword>